<evidence type="ECO:0000313" key="2">
    <source>
        <dbReference type="Proteomes" id="UP000236291"/>
    </source>
</evidence>
<protein>
    <submittedName>
        <fullName evidence="1">Uncharacterized protein</fullName>
    </submittedName>
</protein>
<evidence type="ECO:0000313" key="1">
    <source>
        <dbReference type="EMBL" id="PNX75495.1"/>
    </source>
</evidence>
<sequence>MDKSFYKILNEHSSEKIIYLGFLKGSVKDSDGFAKKNLRGVYEIEGKNIVGVGYGNGNFKTTFLPMYLKVYDHEQGLEKYTRAAIIIHYMMQPCLDRYDVSIVAYGQNHSEKTHIMVDVANELDFLLALARNDDIFCRCFRSLRLPKGKEVGFAFGIICIHAFIQWDPGELNFPIATTTWVGIDRDLDEEVSLDFDPKPEVWTGEYTQGSMERE</sequence>
<dbReference type="Proteomes" id="UP000236291">
    <property type="component" value="Unassembled WGS sequence"/>
</dbReference>
<reference evidence="1 2" key="2">
    <citation type="journal article" date="2017" name="Front. Plant Sci.">
        <title>Gene Classification and Mining of Molecular Markers Useful in Red Clover (Trifolium pratense) Breeding.</title>
        <authorList>
            <person name="Istvanek J."/>
            <person name="Dluhosova J."/>
            <person name="Dluhos P."/>
            <person name="Patkova L."/>
            <person name="Nedelnik J."/>
            <person name="Repkova J."/>
        </authorList>
    </citation>
    <scope>NUCLEOTIDE SEQUENCE [LARGE SCALE GENOMIC DNA]</scope>
    <source>
        <strain evidence="2">cv. Tatra</strain>
        <tissue evidence="1">Young leaves</tissue>
    </source>
</reference>
<organism evidence="1 2">
    <name type="scientific">Trifolium pratense</name>
    <name type="common">Red clover</name>
    <dbReference type="NCBI Taxonomy" id="57577"/>
    <lineage>
        <taxon>Eukaryota</taxon>
        <taxon>Viridiplantae</taxon>
        <taxon>Streptophyta</taxon>
        <taxon>Embryophyta</taxon>
        <taxon>Tracheophyta</taxon>
        <taxon>Spermatophyta</taxon>
        <taxon>Magnoliopsida</taxon>
        <taxon>eudicotyledons</taxon>
        <taxon>Gunneridae</taxon>
        <taxon>Pentapetalae</taxon>
        <taxon>rosids</taxon>
        <taxon>fabids</taxon>
        <taxon>Fabales</taxon>
        <taxon>Fabaceae</taxon>
        <taxon>Papilionoideae</taxon>
        <taxon>50 kb inversion clade</taxon>
        <taxon>NPAAA clade</taxon>
        <taxon>Hologalegina</taxon>
        <taxon>IRL clade</taxon>
        <taxon>Trifolieae</taxon>
        <taxon>Trifolium</taxon>
    </lineage>
</organism>
<proteinExistence type="predicted"/>
<dbReference type="AlphaFoldDB" id="A0A2K3LAD3"/>
<accession>A0A2K3LAD3</accession>
<reference evidence="1 2" key="1">
    <citation type="journal article" date="2014" name="Am. J. Bot.">
        <title>Genome assembly and annotation for red clover (Trifolium pratense; Fabaceae).</title>
        <authorList>
            <person name="Istvanek J."/>
            <person name="Jaros M."/>
            <person name="Krenek A."/>
            <person name="Repkova J."/>
        </authorList>
    </citation>
    <scope>NUCLEOTIDE SEQUENCE [LARGE SCALE GENOMIC DNA]</scope>
    <source>
        <strain evidence="2">cv. Tatra</strain>
        <tissue evidence="1">Young leaves</tissue>
    </source>
</reference>
<name>A0A2K3LAD3_TRIPR</name>
<comment type="caution">
    <text evidence="1">The sequence shown here is derived from an EMBL/GenBank/DDBJ whole genome shotgun (WGS) entry which is preliminary data.</text>
</comment>
<gene>
    <name evidence="1" type="ORF">L195_g031432</name>
</gene>
<dbReference type="ExpressionAtlas" id="A0A2K3LAD3">
    <property type="expression patterns" value="baseline"/>
</dbReference>
<dbReference type="EMBL" id="ASHM01029132">
    <property type="protein sequence ID" value="PNX75495.1"/>
    <property type="molecule type" value="Genomic_DNA"/>
</dbReference>